<comment type="similarity">
    <text evidence="3 11 12">Belongs to the glutamine synthetase family.</text>
</comment>
<comment type="subunit">
    <text evidence="9">Homooctamer and homotetramer.</text>
</comment>
<evidence type="ECO:0000313" key="15">
    <source>
        <dbReference type="Proteomes" id="UP000186230"/>
    </source>
</evidence>
<evidence type="ECO:0000256" key="1">
    <source>
        <dbReference type="ARBA" id="ARBA00003117"/>
    </source>
</evidence>
<protein>
    <recommendedName>
        <fullName evidence="4 13">Glutamine synthetase</fullName>
        <ecNumber evidence="4 13">6.3.1.2</ecNumber>
    </recommendedName>
</protein>
<dbReference type="SMART" id="SM01230">
    <property type="entry name" value="Gln-synt_C"/>
    <property type="match status" value="1"/>
</dbReference>
<dbReference type="Proteomes" id="UP000186230">
    <property type="component" value="Chromosome"/>
</dbReference>
<keyword evidence="5" id="KW-0963">Cytoplasm</keyword>
<evidence type="ECO:0000256" key="12">
    <source>
        <dbReference type="RuleBase" id="RU000384"/>
    </source>
</evidence>
<dbReference type="Gene3D" id="3.30.590.10">
    <property type="entry name" value="Glutamine synthetase/guanido kinase, catalytic domain"/>
    <property type="match status" value="1"/>
</dbReference>
<dbReference type="InterPro" id="IPR008147">
    <property type="entry name" value="Gln_synt_N"/>
</dbReference>
<sequence>MSKSKLEYIWLDGSKPTQKLRSKTKIVSNFSGKTEDCEIWSFDGSSTGQAEGNSSDCLLKPVFVCPDPQRRNGYLVMCEVLNADSTPHVTNGRATIDDEDDDFWFGFEQEYFLIDLDTNKPLGFPVNGYPRPQGPYYCSVGAANAYGRDIVEEHLDACLDAGLNVEGINGEVAAGQWEYQIFAKGAAAAGDQIWIARYLLERIGEKYGVGVDLHPKPLGDLDWNGSGMHANFSNSLLRECGDRKIYEEVCESFRPVVKEHIDVYGADNHLRLTGKHETASINDFSYGISDRGASIRIPIATVERGWKGWLEDRRPASNGDPYKIASRIIKTVKHAEKKVEA</sequence>
<dbReference type="Gene3D" id="3.10.20.70">
    <property type="entry name" value="Glutamine synthetase, N-terminal domain"/>
    <property type="match status" value="1"/>
</dbReference>
<dbReference type="InterPro" id="IPR050292">
    <property type="entry name" value="Glutamine_Synthetase"/>
</dbReference>
<dbReference type="EC" id="6.3.1.2" evidence="4 13"/>
<dbReference type="InterPro" id="IPR027303">
    <property type="entry name" value="Gln_synth_gly_rich_site"/>
</dbReference>
<dbReference type="InterPro" id="IPR008146">
    <property type="entry name" value="Gln_synth_cat_dom"/>
</dbReference>
<dbReference type="SUPFAM" id="SSF55931">
    <property type="entry name" value="Glutamine synthetase/guanido kinase"/>
    <property type="match status" value="1"/>
</dbReference>
<dbReference type="GO" id="GO:0005737">
    <property type="term" value="C:cytoplasm"/>
    <property type="evidence" value="ECO:0007669"/>
    <property type="project" value="UniProtKB-SubCell"/>
</dbReference>
<reference evidence="14 15" key="1">
    <citation type="submission" date="2016-07" db="EMBL/GenBank/DDBJ databases">
        <title>Multi-omics approach to identify versatile polysaccharide utilization systems of a marine flavobacterium Gramella flava.</title>
        <authorList>
            <person name="Tang K."/>
        </authorList>
    </citation>
    <scope>NUCLEOTIDE SEQUENCE [LARGE SCALE GENOMIC DNA]</scope>
    <source>
        <strain evidence="14 15">JLT2011</strain>
    </source>
</reference>
<accession>A0A1L7I622</accession>
<dbReference type="Pfam" id="PF03951">
    <property type="entry name" value="Gln-synt_N"/>
    <property type="match status" value="1"/>
</dbReference>
<dbReference type="PANTHER" id="PTHR20852:SF57">
    <property type="entry name" value="GLUTAMINE SYNTHETASE 2 CYTOPLASMIC"/>
    <property type="match status" value="1"/>
</dbReference>
<dbReference type="GO" id="GO:0006542">
    <property type="term" value="P:glutamine biosynthetic process"/>
    <property type="evidence" value="ECO:0007669"/>
    <property type="project" value="InterPro"/>
</dbReference>
<evidence type="ECO:0000256" key="6">
    <source>
        <dbReference type="ARBA" id="ARBA00022598"/>
    </source>
</evidence>
<dbReference type="PROSITE" id="PS00181">
    <property type="entry name" value="GLNA_ATP"/>
    <property type="match status" value="1"/>
</dbReference>
<keyword evidence="15" id="KW-1185">Reference proteome</keyword>
<dbReference type="InterPro" id="IPR014746">
    <property type="entry name" value="Gln_synth/guanido_kin_cat_dom"/>
</dbReference>
<dbReference type="SUPFAM" id="SSF54368">
    <property type="entry name" value="Glutamine synthetase, N-terminal domain"/>
    <property type="match status" value="1"/>
</dbReference>
<dbReference type="GO" id="GO:0004356">
    <property type="term" value="F:glutamine synthetase activity"/>
    <property type="evidence" value="ECO:0007669"/>
    <property type="project" value="UniProtKB-EC"/>
</dbReference>
<dbReference type="FunFam" id="3.30.590.10:FF:000011">
    <property type="entry name" value="Glutamine synthetase"/>
    <property type="match status" value="1"/>
</dbReference>
<name>A0A1L7I622_9FLAO</name>
<keyword evidence="6 13" id="KW-0436">Ligase</keyword>
<evidence type="ECO:0000256" key="4">
    <source>
        <dbReference type="ARBA" id="ARBA00012937"/>
    </source>
</evidence>
<comment type="subcellular location">
    <subcellularLocation>
        <location evidence="2">Cytoplasm</location>
    </subcellularLocation>
</comment>
<dbReference type="InterPro" id="IPR036651">
    <property type="entry name" value="Gln_synt_N_sf"/>
</dbReference>
<comment type="function">
    <text evidence="1">Catalyzes the ATP-dependent biosynthesis of glutamine from glutamate and ammonia.</text>
</comment>
<evidence type="ECO:0000256" key="9">
    <source>
        <dbReference type="ARBA" id="ARBA00038740"/>
    </source>
</evidence>
<dbReference type="OrthoDB" id="9807095at2"/>
<evidence type="ECO:0000256" key="2">
    <source>
        <dbReference type="ARBA" id="ARBA00004496"/>
    </source>
</evidence>
<evidence type="ECO:0000256" key="8">
    <source>
        <dbReference type="ARBA" id="ARBA00022840"/>
    </source>
</evidence>
<dbReference type="InterPro" id="IPR027302">
    <property type="entry name" value="Gln_synth_N_conserv_site"/>
</dbReference>
<dbReference type="PANTHER" id="PTHR20852">
    <property type="entry name" value="GLUTAMINE SYNTHETASE"/>
    <property type="match status" value="1"/>
</dbReference>
<evidence type="ECO:0000256" key="3">
    <source>
        <dbReference type="ARBA" id="ARBA00009897"/>
    </source>
</evidence>
<evidence type="ECO:0000256" key="11">
    <source>
        <dbReference type="PROSITE-ProRule" id="PRU01330"/>
    </source>
</evidence>
<keyword evidence="7 13" id="KW-0547">Nucleotide-binding</keyword>
<evidence type="ECO:0000256" key="10">
    <source>
        <dbReference type="ARBA" id="ARBA00049436"/>
    </source>
</evidence>
<dbReference type="PROSITE" id="PS51986">
    <property type="entry name" value="GS_BETA_GRASP"/>
    <property type="match status" value="1"/>
</dbReference>
<dbReference type="GO" id="GO:0005524">
    <property type="term" value="F:ATP binding"/>
    <property type="evidence" value="ECO:0007669"/>
    <property type="project" value="UniProtKB-KW"/>
</dbReference>
<dbReference type="PROSITE" id="PS51987">
    <property type="entry name" value="GS_CATALYTIC"/>
    <property type="match status" value="1"/>
</dbReference>
<dbReference type="AlphaFoldDB" id="A0A1L7I622"/>
<gene>
    <name evidence="14" type="ORF">GRFL_2302</name>
</gene>
<evidence type="ECO:0000256" key="5">
    <source>
        <dbReference type="ARBA" id="ARBA00022490"/>
    </source>
</evidence>
<keyword evidence="8 13" id="KW-0067">ATP-binding</keyword>
<evidence type="ECO:0000313" key="14">
    <source>
        <dbReference type="EMBL" id="APU69026.1"/>
    </source>
</evidence>
<evidence type="ECO:0000256" key="7">
    <source>
        <dbReference type="ARBA" id="ARBA00022741"/>
    </source>
</evidence>
<evidence type="ECO:0000256" key="13">
    <source>
        <dbReference type="RuleBase" id="RU004356"/>
    </source>
</evidence>
<dbReference type="EMBL" id="CP016359">
    <property type="protein sequence ID" value="APU69026.1"/>
    <property type="molecule type" value="Genomic_DNA"/>
</dbReference>
<comment type="catalytic activity">
    <reaction evidence="10 13">
        <text>L-glutamate + NH4(+) + ATP = L-glutamine + ADP + phosphate + H(+)</text>
        <dbReference type="Rhea" id="RHEA:16169"/>
        <dbReference type="ChEBI" id="CHEBI:15378"/>
        <dbReference type="ChEBI" id="CHEBI:28938"/>
        <dbReference type="ChEBI" id="CHEBI:29985"/>
        <dbReference type="ChEBI" id="CHEBI:30616"/>
        <dbReference type="ChEBI" id="CHEBI:43474"/>
        <dbReference type="ChEBI" id="CHEBI:58359"/>
        <dbReference type="ChEBI" id="CHEBI:456216"/>
        <dbReference type="EC" id="6.3.1.2"/>
    </reaction>
</comment>
<dbReference type="KEGG" id="gfl:GRFL_2302"/>
<dbReference type="PROSITE" id="PS00180">
    <property type="entry name" value="GLNA_1"/>
    <property type="match status" value="1"/>
</dbReference>
<dbReference type="Pfam" id="PF00120">
    <property type="entry name" value="Gln-synt_C"/>
    <property type="match status" value="1"/>
</dbReference>
<dbReference type="STRING" id="1229726.GRFL_2302"/>
<proteinExistence type="inferred from homology"/>
<dbReference type="RefSeq" id="WP_083644726.1">
    <property type="nucleotide sequence ID" value="NZ_AMRU01000009.1"/>
</dbReference>
<organism evidence="14 15">
    <name type="scientific">Christiangramia flava JLT2011</name>
    <dbReference type="NCBI Taxonomy" id="1229726"/>
    <lineage>
        <taxon>Bacteria</taxon>
        <taxon>Pseudomonadati</taxon>
        <taxon>Bacteroidota</taxon>
        <taxon>Flavobacteriia</taxon>
        <taxon>Flavobacteriales</taxon>
        <taxon>Flavobacteriaceae</taxon>
        <taxon>Christiangramia</taxon>
    </lineage>
</organism>